<dbReference type="InterPro" id="IPR006176">
    <property type="entry name" value="3-OHacyl-CoA_DH_NAD-bd"/>
</dbReference>
<dbReference type="OMA" id="ALRWSFM"/>
<dbReference type="InterPro" id="IPR008927">
    <property type="entry name" value="6-PGluconate_DH-like_C_sf"/>
</dbReference>
<proteinExistence type="inferred from homology"/>
<keyword evidence="14" id="KW-1185">Reference proteome</keyword>
<dbReference type="GO" id="GO:0070403">
    <property type="term" value="F:NAD+ binding"/>
    <property type="evidence" value="ECO:0007669"/>
    <property type="project" value="InterPro"/>
</dbReference>
<dbReference type="SUPFAM" id="SSF48179">
    <property type="entry name" value="6-phosphogluconate dehydrogenase C-terminal domain-like"/>
    <property type="match status" value="1"/>
</dbReference>
<feature type="domain" description="3-hydroxyacyl-CoA dehydrogenase C-terminal" evidence="11">
    <location>
        <begin position="183"/>
        <end position="251"/>
    </location>
</feature>
<accession>N1PKT2</accession>
<evidence type="ECO:0000313" key="13">
    <source>
        <dbReference type="EMBL" id="EME42694.1"/>
    </source>
</evidence>
<dbReference type="Gene3D" id="1.10.1040.10">
    <property type="entry name" value="N-(1-d-carboxylethyl)-l-norvaline Dehydrogenase, domain 2"/>
    <property type="match status" value="1"/>
</dbReference>
<dbReference type="PROSITE" id="PS00067">
    <property type="entry name" value="3HCDH"/>
    <property type="match status" value="1"/>
</dbReference>
<comment type="subunit">
    <text evidence="3">Homodimer.</text>
</comment>
<dbReference type="EC" id="1.1.1.45" evidence="8"/>
<dbReference type="Pfam" id="PF00725">
    <property type="entry name" value="3HCDH"/>
    <property type="match status" value="1"/>
</dbReference>
<dbReference type="InterPro" id="IPR036291">
    <property type="entry name" value="NAD(P)-bd_dom_sf"/>
</dbReference>
<reference evidence="14" key="1">
    <citation type="journal article" date="2012" name="PLoS Genet.">
        <title>The genomes of the fungal plant pathogens Cladosporium fulvum and Dothistroma septosporum reveal adaptation to different hosts and lifestyles but also signatures of common ancestry.</title>
        <authorList>
            <person name="de Wit P.J.G.M."/>
            <person name="van der Burgt A."/>
            <person name="Oekmen B."/>
            <person name="Stergiopoulos I."/>
            <person name="Abd-Elsalam K.A."/>
            <person name="Aerts A.L."/>
            <person name="Bahkali A.H."/>
            <person name="Beenen H.G."/>
            <person name="Chettri P."/>
            <person name="Cox M.P."/>
            <person name="Datema E."/>
            <person name="de Vries R.P."/>
            <person name="Dhillon B."/>
            <person name="Ganley A.R."/>
            <person name="Griffiths S.A."/>
            <person name="Guo Y."/>
            <person name="Hamelin R.C."/>
            <person name="Henrissat B."/>
            <person name="Kabir M.S."/>
            <person name="Jashni M.K."/>
            <person name="Kema G."/>
            <person name="Klaubauf S."/>
            <person name="Lapidus A."/>
            <person name="Levasseur A."/>
            <person name="Lindquist E."/>
            <person name="Mehrabi R."/>
            <person name="Ohm R.A."/>
            <person name="Owen T.J."/>
            <person name="Salamov A."/>
            <person name="Schwelm A."/>
            <person name="Schijlen E."/>
            <person name="Sun H."/>
            <person name="van den Burg H.A."/>
            <person name="van Ham R.C.H.J."/>
            <person name="Zhang S."/>
            <person name="Goodwin S.B."/>
            <person name="Grigoriev I.V."/>
            <person name="Collemare J."/>
            <person name="Bradshaw R.E."/>
        </authorList>
    </citation>
    <scope>NUCLEOTIDE SEQUENCE [LARGE SCALE GENOMIC DNA]</scope>
    <source>
        <strain evidence="14">NZE10 / CBS 128990</strain>
    </source>
</reference>
<dbReference type="PANTHER" id="PTHR48075:SF1">
    <property type="entry name" value="LAMBDA-CRYSTALLIN HOMOLOG"/>
    <property type="match status" value="1"/>
</dbReference>
<dbReference type="Pfam" id="PF02737">
    <property type="entry name" value="3HCDH_N"/>
    <property type="match status" value="1"/>
</dbReference>
<protein>
    <recommendedName>
        <fullName evidence="9">L-gulonate 3-dehydrogenase</fullName>
        <ecNumber evidence="8">1.1.1.45</ecNumber>
    </recommendedName>
    <alternativeName>
        <fullName evidence="9">L-gulonate 3-dehydrogenase</fullName>
    </alternativeName>
</protein>
<dbReference type="EMBL" id="KB446541">
    <property type="protein sequence ID" value="EME42694.1"/>
    <property type="molecule type" value="Genomic_DNA"/>
</dbReference>
<dbReference type="InterPro" id="IPR006108">
    <property type="entry name" value="3HC_DH_C"/>
</dbReference>
<evidence type="ECO:0000256" key="8">
    <source>
        <dbReference type="ARBA" id="ARBA00038962"/>
    </source>
</evidence>
<keyword evidence="7" id="KW-0520">NAD</keyword>
<reference evidence="13 14" key="2">
    <citation type="journal article" date="2012" name="PLoS Pathog.">
        <title>Diverse lifestyles and strategies of plant pathogenesis encoded in the genomes of eighteen Dothideomycetes fungi.</title>
        <authorList>
            <person name="Ohm R.A."/>
            <person name="Feau N."/>
            <person name="Henrissat B."/>
            <person name="Schoch C.L."/>
            <person name="Horwitz B.A."/>
            <person name="Barry K.W."/>
            <person name="Condon B.J."/>
            <person name="Copeland A.C."/>
            <person name="Dhillon B."/>
            <person name="Glaser F."/>
            <person name="Hesse C.N."/>
            <person name="Kosti I."/>
            <person name="LaButti K."/>
            <person name="Lindquist E.A."/>
            <person name="Lucas S."/>
            <person name="Salamov A.A."/>
            <person name="Bradshaw R.E."/>
            <person name="Ciuffetti L."/>
            <person name="Hamelin R.C."/>
            <person name="Kema G.H.J."/>
            <person name="Lawrence C."/>
            <person name="Scott J.A."/>
            <person name="Spatafora J.W."/>
            <person name="Turgeon B.G."/>
            <person name="de Wit P.J.G.M."/>
            <person name="Zhong S."/>
            <person name="Goodwin S.B."/>
            <person name="Grigoriev I.V."/>
        </authorList>
    </citation>
    <scope>NUCLEOTIDE SEQUENCE [LARGE SCALE GENOMIC DNA]</scope>
    <source>
        <strain evidence="14">NZE10 / CBS 128990</strain>
    </source>
</reference>
<dbReference type="GO" id="GO:0005737">
    <property type="term" value="C:cytoplasm"/>
    <property type="evidence" value="ECO:0007669"/>
    <property type="project" value="UniProtKB-SubCell"/>
</dbReference>
<dbReference type="InterPro" id="IPR013328">
    <property type="entry name" value="6PGD_dom2"/>
</dbReference>
<evidence type="ECO:0000313" key="14">
    <source>
        <dbReference type="Proteomes" id="UP000016933"/>
    </source>
</evidence>
<dbReference type="Gene3D" id="3.40.50.720">
    <property type="entry name" value="NAD(P)-binding Rossmann-like Domain"/>
    <property type="match status" value="1"/>
</dbReference>
<evidence type="ECO:0000256" key="3">
    <source>
        <dbReference type="ARBA" id="ARBA00011738"/>
    </source>
</evidence>
<evidence type="ECO:0000256" key="10">
    <source>
        <dbReference type="PIRSR" id="PIRSR000105-1"/>
    </source>
</evidence>
<dbReference type="AlphaFoldDB" id="N1PKT2"/>
<evidence type="ECO:0000256" key="5">
    <source>
        <dbReference type="ARBA" id="ARBA00022553"/>
    </source>
</evidence>
<evidence type="ECO:0000256" key="4">
    <source>
        <dbReference type="ARBA" id="ARBA00022490"/>
    </source>
</evidence>
<evidence type="ECO:0000259" key="11">
    <source>
        <dbReference type="Pfam" id="PF00725"/>
    </source>
</evidence>
<comment type="subcellular location">
    <subcellularLocation>
        <location evidence="1">Cytoplasm</location>
    </subcellularLocation>
</comment>
<keyword evidence="5" id="KW-0597">Phosphoprotein</keyword>
<keyword evidence="4" id="KW-0963">Cytoplasm</keyword>
<evidence type="ECO:0000256" key="9">
    <source>
        <dbReference type="ARBA" id="ARBA00042709"/>
    </source>
</evidence>
<dbReference type="InterPro" id="IPR006180">
    <property type="entry name" value="3-OHacyl-CoA_DH_CS"/>
</dbReference>
<dbReference type="GO" id="GO:0050104">
    <property type="term" value="F:L-gulonate 3-dehydrogenase activity"/>
    <property type="evidence" value="ECO:0007669"/>
    <property type="project" value="UniProtKB-EC"/>
</dbReference>
<feature type="domain" description="3-hydroxyacyl-CoA dehydrogenase NAD binding" evidence="12">
    <location>
        <begin position="7"/>
        <end position="179"/>
    </location>
</feature>
<dbReference type="GO" id="GO:0006631">
    <property type="term" value="P:fatty acid metabolic process"/>
    <property type="evidence" value="ECO:0007669"/>
    <property type="project" value="InterPro"/>
</dbReference>
<dbReference type="STRING" id="675120.N1PKT2"/>
<sequence>MASDPVKITLVGAGTIGLSFAALHLAKGATCLVTIYDTRPDLQSYVSTHLPSYLLDIDLESCTNRLFYASNVADAVTNADIIQEQGPESAEFKKNLWPEIEKHAPEDALFWSSTSGIPASIQSEHMQDKSRLLVVHPYNPPHIMPLLELVPSPHTSQSVIDKTLDFWRNRGRTPVVIKKECTGFVANRLAFALFREACSLAASGVASVEDIDSIVTSSMGPRWAVAGPFKAYHAGGGEGGLKTFMEKIGGTVGECWNASEEDVRNGNIRVGGDWQADVCRQSDEAYGAADTSERDVKTKKVLEAVRP</sequence>
<gene>
    <name evidence="13" type="ORF">DOTSEDRAFT_90013</name>
</gene>
<dbReference type="SUPFAM" id="SSF51735">
    <property type="entry name" value="NAD(P)-binding Rossmann-fold domains"/>
    <property type="match status" value="1"/>
</dbReference>
<evidence type="ECO:0000259" key="12">
    <source>
        <dbReference type="Pfam" id="PF02737"/>
    </source>
</evidence>
<feature type="site" description="Important for catalytic activity" evidence="10">
    <location>
        <position position="136"/>
    </location>
</feature>
<dbReference type="Proteomes" id="UP000016933">
    <property type="component" value="Unassembled WGS sequence"/>
</dbReference>
<dbReference type="PIRSF" id="PIRSF000105">
    <property type="entry name" value="HCDH"/>
    <property type="match status" value="1"/>
</dbReference>
<dbReference type="PANTHER" id="PTHR48075">
    <property type="entry name" value="3-HYDROXYACYL-COA DEHYDROGENASE FAMILY PROTEIN"/>
    <property type="match status" value="1"/>
</dbReference>
<keyword evidence="6" id="KW-0560">Oxidoreductase</keyword>
<dbReference type="OrthoDB" id="2021159at2759"/>
<comment type="similarity">
    <text evidence="2">Belongs to the 3-hydroxyacyl-CoA dehydrogenase family.</text>
</comment>
<dbReference type="InterPro" id="IPR022694">
    <property type="entry name" value="3-OHacyl-CoA_DH"/>
</dbReference>
<dbReference type="eggNOG" id="KOG2305">
    <property type="taxonomic scope" value="Eukaryota"/>
</dbReference>
<organism evidence="13 14">
    <name type="scientific">Dothistroma septosporum (strain NZE10 / CBS 128990)</name>
    <name type="common">Red band needle blight fungus</name>
    <name type="synonym">Mycosphaerella pini</name>
    <dbReference type="NCBI Taxonomy" id="675120"/>
    <lineage>
        <taxon>Eukaryota</taxon>
        <taxon>Fungi</taxon>
        <taxon>Dikarya</taxon>
        <taxon>Ascomycota</taxon>
        <taxon>Pezizomycotina</taxon>
        <taxon>Dothideomycetes</taxon>
        <taxon>Dothideomycetidae</taxon>
        <taxon>Mycosphaerellales</taxon>
        <taxon>Mycosphaerellaceae</taxon>
        <taxon>Dothistroma</taxon>
    </lineage>
</organism>
<name>N1PKT2_DOTSN</name>
<dbReference type="HOGENOM" id="CLU_009834_0_1_1"/>
<evidence type="ECO:0000256" key="6">
    <source>
        <dbReference type="ARBA" id="ARBA00023002"/>
    </source>
</evidence>
<evidence type="ECO:0000256" key="1">
    <source>
        <dbReference type="ARBA" id="ARBA00004496"/>
    </source>
</evidence>
<evidence type="ECO:0000256" key="7">
    <source>
        <dbReference type="ARBA" id="ARBA00023027"/>
    </source>
</evidence>
<evidence type="ECO:0000256" key="2">
    <source>
        <dbReference type="ARBA" id="ARBA00009463"/>
    </source>
</evidence>